<dbReference type="RefSeq" id="WP_103403691.1">
    <property type="nucleotide sequence ID" value="NZ_JAMDHA010000005.1"/>
</dbReference>
<dbReference type="InterPro" id="IPR019476">
    <property type="entry name" value="T4SS_TraD_DNA-bd"/>
</dbReference>
<dbReference type="Pfam" id="PF10412">
    <property type="entry name" value="TrwB_AAD_bind"/>
    <property type="match status" value="1"/>
</dbReference>
<dbReference type="PANTHER" id="PTHR30121">
    <property type="entry name" value="UNCHARACTERIZED PROTEIN YJGR-RELATED"/>
    <property type="match status" value="1"/>
</dbReference>
<keyword evidence="4" id="KW-1185">Reference proteome</keyword>
<dbReference type="Gene3D" id="3.40.50.300">
    <property type="entry name" value="P-loop containing nucleotide triphosphate hydrolases"/>
    <property type="match status" value="2"/>
</dbReference>
<feature type="domain" description="TraD/TraG TraM recognition site" evidence="2">
    <location>
        <begin position="455"/>
        <end position="581"/>
    </location>
</feature>
<comment type="caution">
    <text evidence="3">The sequence shown here is derived from an EMBL/GenBank/DDBJ whole genome shotgun (WGS) entry which is preliminary data.</text>
</comment>
<dbReference type="InterPro" id="IPR032689">
    <property type="entry name" value="TraG-D_C"/>
</dbReference>
<dbReference type="Proteomes" id="UP001148185">
    <property type="component" value="Unassembled WGS sequence"/>
</dbReference>
<feature type="domain" description="Type IV secretion system coupling protein TraD DNA-binding" evidence="1">
    <location>
        <begin position="149"/>
        <end position="241"/>
    </location>
</feature>
<sequence>MSEWAYEMPWRPNFEAFEASGWVLGMAATSAVHLLTDLPPQPFYLSLIVMGGFALRRIPAAVHLYRVKQGLKAKPAVLMGQDELIEQMLKNRGNLFLGTGFKWTQSEGQQVFELLKRDITKLMPKIPDGFMGSPWIHGISMQPDRPIEMKEDLTSLHTLIVGTTGSGKTREFDILISQAVLRGEAVIIIDPKGDKELAENAKRACELSGRPERFKYFHPAFPEKSVRISPTKNFGRATEVASRIAALMKSEGGDPFQAFAQMALNNVIQALLLCGMLPTLVELRRTLEGGLAPLVIRSIKAYGEKVHPHFEALARAALSKAQTDEMKAKALLGLYRTEIVPLAPSSDLEGLLSMFEHDKAHFGKMIASLLPVLNMLTAGHMGPILSPNMDDPDDEREITDSGKVIQGAEVLYMGLDSLSDSMVGSSIGSIFLADLAAVAGQRYNFEDPEELKRRPVNIFVDEAAETVNDQLVQLLNKGRGAGMRLYVATQTIADFEARMGSPAKARQVLGNTNHVIALRITDQETQKYIAEMIPPTYYKYVMRTQGNSTKDDPHMHSLNVGERLMDEEGELFPAQLLGQLPNLEFLAILAGGRVEKGKIPVLTRPKNYEKAVERAKLLVKEAA</sequence>
<evidence type="ECO:0000259" key="2">
    <source>
        <dbReference type="Pfam" id="PF12696"/>
    </source>
</evidence>
<dbReference type="InterPro" id="IPR051162">
    <property type="entry name" value="T4SS_component"/>
</dbReference>
<proteinExistence type="predicted"/>
<dbReference type="PANTHER" id="PTHR30121:SF6">
    <property type="entry name" value="SLR6007 PROTEIN"/>
    <property type="match status" value="1"/>
</dbReference>
<dbReference type="InterPro" id="IPR027417">
    <property type="entry name" value="P-loop_NTPase"/>
</dbReference>
<name>A0A9X4H9E4_9PSED</name>
<protein>
    <submittedName>
        <fullName evidence="3">Conjugative transfer system coupling protein TraD</fullName>
    </submittedName>
</protein>
<evidence type="ECO:0000313" key="3">
    <source>
        <dbReference type="EMBL" id="MDD1007200.1"/>
    </source>
</evidence>
<dbReference type="NCBIfam" id="TIGR03743">
    <property type="entry name" value="SXT_TraD"/>
    <property type="match status" value="1"/>
</dbReference>
<dbReference type="InterPro" id="IPR022458">
    <property type="entry name" value="Conjugative_coupling_TraG/TraD"/>
</dbReference>
<dbReference type="AlphaFoldDB" id="A0A9X4H9E4"/>
<accession>A0A9X4H9E4</accession>
<gene>
    <name evidence="3" type="primary">traD</name>
    <name evidence="3" type="ORF">M5G27_06865</name>
</gene>
<dbReference type="SUPFAM" id="SSF52540">
    <property type="entry name" value="P-loop containing nucleoside triphosphate hydrolases"/>
    <property type="match status" value="1"/>
</dbReference>
<dbReference type="Pfam" id="PF12696">
    <property type="entry name" value="TraG-D_C"/>
    <property type="match status" value="1"/>
</dbReference>
<evidence type="ECO:0000259" key="1">
    <source>
        <dbReference type="Pfam" id="PF10412"/>
    </source>
</evidence>
<organism evidence="3 4">
    <name type="scientific">Pseudomonas shahriarae</name>
    <dbReference type="NCBI Taxonomy" id="2745512"/>
    <lineage>
        <taxon>Bacteria</taxon>
        <taxon>Pseudomonadati</taxon>
        <taxon>Pseudomonadota</taxon>
        <taxon>Gammaproteobacteria</taxon>
        <taxon>Pseudomonadales</taxon>
        <taxon>Pseudomonadaceae</taxon>
        <taxon>Pseudomonas</taxon>
    </lineage>
</organism>
<reference evidence="3 4" key="1">
    <citation type="submission" date="2022-05" db="EMBL/GenBank/DDBJ databases">
        <title>Novel Pseudomonas spp. Isolated from a Rainbow Trout Aquaculture Facility.</title>
        <authorList>
            <person name="Testerman T."/>
            <person name="Graf J."/>
        </authorList>
    </citation>
    <scope>NUCLEOTIDE SEQUENCE [LARGE SCALE GENOMIC DNA]</scope>
    <source>
        <strain evidence="3 4">ID1042</strain>
    </source>
</reference>
<dbReference type="EMBL" id="JAMDHA010000005">
    <property type="protein sequence ID" value="MDD1007200.1"/>
    <property type="molecule type" value="Genomic_DNA"/>
</dbReference>
<dbReference type="CDD" id="cd01127">
    <property type="entry name" value="TrwB_TraG_TraD_VirD4"/>
    <property type="match status" value="2"/>
</dbReference>
<evidence type="ECO:0000313" key="4">
    <source>
        <dbReference type="Proteomes" id="UP001148185"/>
    </source>
</evidence>